<dbReference type="Gene3D" id="3.60.21.10">
    <property type="match status" value="1"/>
</dbReference>
<evidence type="ECO:0000259" key="3">
    <source>
        <dbReference type="Pfam" id="PF00149"/>
    </source>
</evidence>
<dbReference type="GO" id="GO:0009245">
    <property type="term" value="P:lipid A biosynthetic process"/>
    <property type="evidence" value="ECO:0007669"/>
    <property type="project" value="TreeGrafter"/>
</dbReference>
<name>A0A4U8QQD1_9FIRM</name>
<dbReference type="Pfam" id="PF00149">
    <property type="entry name" value="Metallophos"/>
    <property type="match status" value="1"/>
</dbReference>
<dbReference type="PANTHER" id="PTHR31302">
    <property type="entry name" value="TRANSMEMBRANE PROTEIN WITH METALLOPHOSPHOESTERASE DOMAIN-RELATED"/>
    <property type="match status" value="1"/>
</dbReference>
<dbReference type="GO" id="GO:0046872">
    <property type="term" value="F:metal ion binding"/>
    <property type="evidence" value="ECO:0007669"/>
    <property type="project" value="UniProtKB-KW"/>
</dbReference>
<reference evidence="4 5" key="1">
    <citation type="journal article" date="2019" name="Anaerobe">
        <title>Detection of Robinsoniella peoriensis in multiple bone samples of a trauma patient.</title>
        <authorList>
            <person name="Schrottner P."/>
            <person name="Hartwich K."/>
            <person name="Bunk B."/>
            <person name="Schober I."/>
            <person name="Helbig S."/>
            <person name="Rudolph W.W."/>
            <person name="Gunzer F."/>
        </authorList>
    </citation>
    <scope>NUCLEOTIDE SEQUENCE [LARGE SCALE GENOMIC DNA]</scope>
    <source>
        <strain evidence="4 5">DSM 106044</strain>
    </source>
</reference>
<proteinExistence type="predicted"/>
<dbReference type="InterPro" id="IPR004843">
    <property type="entry name" value="Calcineurin-like_PHP"/>
</dbReference>
<dbReference type="SUPFAM" id="SSF56300">
    <property type="entry name" value="Metallo-dependent phosphatases"/>
    <property type="match status" value="1"/>
</dbReference>
<accession>A0A4U8QQD1</accession>
<gene>
    <name evidence="4" type="ORF">DSM106044_00488</name>
</gene>
<dbReference type="AlphaFoldDB" id="A0A4U8QQD1"/>
<dbReference type="GO" id="GO:0008758">
    <property type="term" value="F:UDP-2,3-diacylglucosamine hydrolase activity"/>
    <property type="evidence" value="ECO:0007669"/>
    <property type="project" value="TreeGrafter"/>
</dbReference>
<dbReference type="PANTHER" id="PTHR31302:SF31">
    <property type="entry name" value="PHOSPHODIESTERASE YAEI"/>
    <property type="match status" value="1"/>
</dbReference>
<evidence type="ECO:0000256" key="1">
    <source>
        <dbReference type="ARBA" id="ARBA00022723"/>
    </source>
</evidence>
<protein>
    <submittedName>
        <fullName evidence="4">Phosphodiesterase YaeI</fullName>
    </submittedName>
</protein>
<dbReference type="RefSeq" id="WP_138001699.1">
    <property type="nucleotide sequence ID" value="NZ_QGQD01000010.1"/>
</dbReference>
<feature type="domain" description="Calcineurin-like phosphoesterase" evidence="3">
    <location>
        <begin position="25"/>
        <end position="205"/>
    </location>
</feature>
<keyword evidence="5" id="KW-1185">Reference proteome</keyword>
<dbReference type="EMBL" id="QGQD01000010">
    <property type="protein sequence ID" value="TLD02616.1"/>
    <property type="molecule type" value="Genomic_DNA"/>
</dbReference>
<organism evidence="4 5">
    <name type="scientific">Robinsoniella peoriensis</name>
    <dbReference type="NCBI Taxonomy" id="180332"/>
    <lineage>
        <taxon>Bacteria</taxon>
        <taxon>Bacillati</taxon>
        <taxon>Bacillota</taxon>
        <taxon>Clostridia</taxon>
        <taxon>Lachnospirales</taxon>
        <taxon>Lachnospiraceae</taxon>
        <taxon>Robinsoniella</taxon>
    </lineage>
</organism>
<dbReference type="GO" id="GO:0016020">
    <property type="term" value="C:membrane"/>
    <property type="evidence" value="ECO:0007669"/>
    <property type="project" value="GOC"/>
</dbReference>
<keyword evidence="2" id="KW-0378">Hydrolase</keyword>
<dbReference type="Proteomes" id="UP000306509">
    <property type="component" value="Unassembled WGS sequence"/>
</dbReference>
<dbReference type="InterPro" id="IPR029052">
    <property type="entry name" value="Metallo-depent_PP-like"/>
</dbReference>
<evidence type="ECO:0000256" key="2">
    <source>
        <dbReference type="ARBA" id="ARBA00022801"/>
    </source>
</evidence>
<keyword evidence="1" id="KW-0479">Metal-binding</keyword>
<evidence type="ECO:0000313" key="4">
    <source>
        <dbReference type="EMBL" id="TLD02616.1"/>
    </source>
</evidence>
<dbReference type="InterPro" id="IPR051158">
    <property type="entry name" value="Metallophosphoesterase_sf"/>
</dbReference>
<dbReference type="STRING" id="180332.GCA_000797495_02849"/>
<comment type="caution">
    <text evidence="4">The sequence shown here is derived from an EMBL/GenBank/DDBJ whole genome shotgun (WGS) entry which is preliminary data.</text>
</comment>
<evidence type="ECO:0000313" key="5">
    <source>
        <dbReference type="Proteomes" id="UP000306509"/>
    </source>
</evidence>
<sequence>MRKFKIATYKIKTMQKNNSPSRPVRIVVLADLHCTVYGENNIRLIQAVYKINPDIVMVVGDMLVSKPDKPTDMDSTVFLLKALVKKYPVYYSNGNHEYRMKIYPQIYGDVYERFQKEIRSIGVVLLENERCLCKAAGMKMIIHGYELDKRFFKRFSREKLGVEEMNQALGRPDEKGYHILLAHNPVFFKTYAGWGADLTLSGHLHGGMIRLPLLGGIISPQVQIFPKYDKGLFHIGRHQLVVSAGLGSHSIKLRFHNPTELVVVELQ</sequence>